<dbReference type="InterPro" id="IPR036129">
    <property type="entry name" value="Glycerate_kinase_sf"/>
</dbReference>
<dbReference type="RefSeq" id="WP_038089178.1">
    <property type="nucleotide sequence ID" value="NZ_JMIR01000017.1"/>
</dbReference>
<organism evidence="5 6">
    <name type="scientific">Tumebacillus flagellatus</name>
    <dbReference type="NCBI Taxonomy" id="1157490"/>
    <lineage>
        <taxon>Bacteria</taxon>
        <taxon>Bacillati</taxon>
        <taxon>Bacillota</taxon>
        <taxon>Bacilli</taxon>
        <taxon>Bacillales</taxon>
        <taxon>Alicyclobacillaceae</taxon>
        <taxon>Tumebacillus</taxon>
    </lineage>
</organism>
<evidence type="ECO:0000256" key="1">
    <source>
        <dbReference type="ARBA" id="ARBA00006284"/>
    </source>
</evidence>
<evidence type="ECO:0000313" key="5">
    <source>
        <dbReference type="EMBL" id="KEO82860.1"/>
    </source>
</evidence>
<dbReference type="STRING" id="1157490.EL26_13205"/>
<sequence>MKFVLAPDSFKESLTAKEACLAMERGISRVFPEAQCVLVPMADGGEGTAEALVDHSGGRMLQAAVTGPLGKKVTAQLGISGDGETAFLEMASASGLELTAKEESNPLLTTSYGTGELIKLALEQGVRRILIGIGGSATNDGGAGMLQALGVSFRDREGCELPVGGGALRRLHSIDVSRMDARLKNVAVEVACDVTNPLIGPNGASRVFGPQKGATPQMVEELELCLTRYAEVIREQLGIAMADVPGAGAAGGTGAGLLAFFQAQLKKGFELVSGFTGLEEKMAGAEYVFTGEGSLDGQTLFGKTPYGVAQMAAKQGIPVIAFAGRVGEGVEALYEHGFTAIVGILRGVEPLETALANGGANLEFAVENVCRMIQFYQIKLG</sequence>
<gene>
    <name evidence="5" type="ORF">EL26_13205</name>
</gene>
<keyword evidence="2 4" id="KW-0808">Transferase</keyword>
<dbReference type="NCBIfam" id="TIGR00045">
    <property type="entry name" value="glycerate kinase"/>
    <property type="match status" value="1"/>
</dbReference>
<dbReference type="PANTHER" id="PTHR21599:SF0">
    <property type="entry name" value="GLYCERATE KINASE"/>
    <property type="match status" value="1"/>
</dbReference>
<dbReference type="SUPFAM" id="SSF110738">
    <property type="entry name" value="Glycerate kinase I"/>
    <property type="match status" value="1"/>
</dbReference>
<dbReference type="InterPro" id="IPR018197">
    <property type="entry name" value="Glycerate_kinase_RE-like"/>
</dbReference>
<dbReference type="InterPro" id="IPR004381">
    <property type="entry name" value="Glycerate_kinase"/>
</dbReference>
<evidence type="ECO:0000256" key="3">
    <source>
        <dbReference type="ARBA" id="ARBA00022777"/>
    </source>
</evidence>
<dbReference type="PANTHER" id="PTHR21599">
    <property type="entry name" value="GLYCERATE KINASE"/>
    <property type="match status" value="1"/>
</dbReference>
<dbReference type="Pfam" id="PF02595">
    <property type="entry name" value="Gly_kinase"/>
    <property type="match status" value="1"/>
</dbReference>
<dbReference type="EMBL" id="JMIR01000017">
    <property type="protein sequence ID" value="KEO82860.1"/>
    <property type="molecule type" value="Genomic_DNA"/>
</dbReference>
<name>A0A074LQT7_9BACL</name>
<protein>
    <submittedName>
        <fullName evidence="5">Glycerate kinase</fullName>
    </submittedName>
</protein>
<dbReference type="AlphaFoldDB" id="A0A074LQT7"/>
<keyword evidence="6" id="KW-1185">Reference proteome</keyword>
<dbReference type="Proteomes" id="UP000027931">
    <property type="component" value="Unassembled WGS sequence"/>
</dbReference>
<comment type="caution">
    <text evidence="5">The sequence shown here is derived from an EMBL/GenBank/DDBJ whole genome shotgun (WGS) entry which is preliminary data.</text>
</comment>
<dbReference type="InterPro" id="IPR018193">
    <property type="entry name" value="Glyc_kinase_flavodox-like_fold"/>
</dbReference>
<evidence type="ECO:0000313" key="6">
    <source>
        <dbReference type="Proteomes" id="UP000027931"/>
    </source>
</evidence>
<dbReference type="GO" id="GO:0031388">
    <property type="term" value="P:organic acid phosphorylation"/>
    <property type="evidence" value="ECO:0007669"/>
    <property type="project" value="UniProtKB-UniRule"/>
</dbReference>
<reference evidence="5 6" key="1">
    <citation type="journal article" date="2013" name="Int. J. Syst. Evol. Microbiol.">
        <title>Tumebacillus flagellatus sp. nov., an alpha-amylase/pullulanase-producing bacterium isolated from cassava wastewater.</title>
        <authorList>
            <person name="Wang Q."/>
            <person name="Xie N."/>
            <person name="Qin Y."/>
            <person name="Shen N."/>
            <person name="Zhu J."/>
            <person name="Mi H."/>
            <person name="Huang R."/>
        </authorList>
    </citation>
    <scope>NUCLEOTIDE SEQUENCE [LARGE SCALE GENOMIC DNA]</scope>
    <source>
        <strain evidence="5 6">GST4</strain>
    </source>
</reference>
<proteinExistence type="inferred from homology"/>
<dbReference type="PIRSF" id="PIRSF006078">
    <property type="entry name" value="GlxK"/>
    <property type="match status" value="1"/>
</dbReference>
<evidence type="ECO:0000256" key="2">
    <source>
        <dbReference type="ARBA" id="ARBA00022679"/>
    </source>
</evidence>
<comment type="similarity">
    <text evidence="1 4">Belongs to the glycerate kinase type-1 family.</text>
</comment>
<accession>A0A074LQT7</accession>
<dbReference type="GO" id="GO:0008887">
    <property type="term" value="F:glycerate kinase activity"/>
    <property type="evidence" value="ECO:0007669"/>
    <property type="project" value="UniProtKB-UniRule"/>
</dbReference>
<dbReference type="Gene3D" id="3.90.1510.10">
    <property type="entry name" value="Glycerate kinase, domain 2"/>
    <property type="match status" value="1"/>
</dbReference>
<dbReference type="eggNOG" id="COG1929">
    <property type="taxonomic scope" value="Bacteria"/>
</dbReference>
<dbReference type="Gene3D" id="3.40.50.10350">
    <property type="entry name" value="Glycerate kinase, domain 1"/>
    <property type="match status" value="1"/>
</dbReference>
<evidence type="ECO:0000256" key="4">
    <source>
        <dbReference type="PIRNR" id="PIRNR006078"/>
    </source>
</evidence>
<keyword evidence="3 4" id="KW-0418">Kinase</keyword>
<dbReference type="OrthoDB" id="9774290at2"/>